<evidence type="ECO:0000256" key="4">
    <source>
        <dbReference type="ARBA" id="ARBA00022475"/>
    </source>
</evidence>
<keyword evidence="3" id="KW-0813">Transport</keyword>
<accession>A0A0G1RCL9</accession>
<feature type="transmembrane region" description="Helical" evidence="8">
    <location>
        <begin position="64"/>
        <end position="83"/>
    </location>
</feature>
<feature type="transmembrane region" description="Helical" evidence="8">
    <location>
        <begin position="185"/>
        <end position="202"/>
    </location>
</feature>
<evidence type="ECO:0000256" key="6">
    <source>
        <dbReference type="ARBA" id="ARBA00022989"/>
    </source>
</evidence>
<evidence type="ECO:0000313" key="9">
    <source>
        <dbReference type="EMBL" id="KKU55059.1"/>
    </source>
</evidence>
<comment type="subcellular location">
    <subcellularLocation>
        <location evidence="1 8">Cell membrane</location>
        <topology evidence="1 8">Multi-pass membrane protein</topology>
    </subcellularLocation>
</comment>
<protein>
    <recommendedName>
        <fullName evidence="8">Probable membrane transporter protein</fullName>
    </recommendedName>
</protein>
<keyword evidence="4 8" id="KW-1003">Cell membrane</keyword>
<dbReference type="InterPro" id="IPR002781">
    <property type="entry name" value="TM_pro_TauE-like"/>
</dbReference>
<evidence type="ECO:0000256" key="2">
    <source>
        <dbReference type="ARBA" id="ARBA00009142"/>
    </source>
</evidence>
<evidence type="ECO:0000256" key="1">
    <source>
        <dbReference type="ARBA" id="ARBA00004651"/>
    </source>
</evidence>
<dbReference type="EMBL" id="LCNM01000027">
    <property type="protein sequence ID" value="KKU55059.1"/>
    <property type="molecule type" value="Genomic_DNA"/>
</dbReference>
<dbReference type="Pfam" id="PF01925">
    <property type="entry name" value="TauE"/>
    <property type="match status" value="1"/>
</dbReference>
<organism evidence="9 10">
    <name type="scientific">Candidatus Amesbacteria bacterium GW2011_GWA2_47_11</name>
    <dbReference type="NCBI Taxonomy" id="1618357"/>
    <lineage>
        <taxon>Bacteria</taxon>
        <taxon>Candidatus Amesiibacteriota</taxon>
    </lineage>
</organism>
<evidence type="ECO:0000256" key="7">
    <source>
        <dbReference type="ARBA" id="ARBA00023136"/>
    </source>
</evidence>
<evidence type="ECO:0000313" key="10">
    <source>
        <dbReference type="Proteomes" id="UP000034607"/>
    </source>
</evidence>
<comment type="caution">
    <text evidence="9">The sequence shown here is derived from an EMBL/GenBank/DDBJ whole genome shotgun (WGS) entry which is preliminary data.</text>
</comment>
<dbReference type="PANTHER" id="PTHR30269">
    <property type="entry name" value="TRANSMEMBRANE PROTEIN YFCA"/>
    <property type="match status" value="1"/>
</dbReference>
<dbReference type="AlphaFoldDB" id="A0A0G1RCL9"/>
<dbReference type="Proteomes" id="UP000034607">
    <property type="component" value="Unassembled WGS sequence"/>
</dbReference>
<dbReference type="InterPro" id="IPR052017">
    <property type="entry name" value="TSUP"/>
</dbReference>
<reference evidence="9 10" key="1">
    <citation type="journal article" date="2015" name="Nature">
        <title>rRNA introns, odd ribosomes, and small enigmatic genomes across a large radiation of phyla.</title>
        <authorList>
            <person name="Brown C.T."/>
            <person name="Hug L.A."/>
            <person name="Thomas B.C."/>
            <person name="Sharon I."/>
            <person name="Castelle C.J."/>
            <person name="Singh A."/>
            <person name="Wilkins M.J."/>
            <person name="Williams K.H."/>
            <person name="Banfield J.F."/>
        </authorList>
    </citation>
    <scope>NUCLEOTIDE SEQUENCE [LARGE SCALE GENOMIC DNA]</scope>
</reference>
<sequence>MFFGSAFLAEVIGTMAGFGSSTVFLPLALLFFDFKTALVLTAFLHIFGNIDRIGFFRHGIDRRLVRLFGLPSVAATVLGAVLVPFIPQQILKTILGYFLVGYAGLSLAKETLKFGAAWENAVAGGLLSGFFAGLIGTGGALRGAFLTAFNLPKNKYIATAAAIALAVDVTRIPVYLKLGFLDSKYTAYLMPLFAVALAGSWVGKKMVDRIPQRIFMKLVLLAILAVGLKLALG</sequence>
<name>A0A0G1RCL9_9BACT</name>
<keyword evidence="6 8" id="KW-1133">Transmembrane helix</keyword>
<feature type="transmembrane region" description="Helical" evidence="8">
    <location>
        <begin position="214"/>
        <end position="232"/>
    </location>
</feature>
<keyword evidence="5 8" id="KW-0812">Transmembrane</keyword>
<keyword evidence="7 8" id="KW-0472">Membrane</keyword>
<feature type="transmembrane region" description="Helical" evidence="8">
    <location>
        <begin position="23"/>
        <end position="44"/>
    </location>
</feature>
<proteinExistence type="inferred from homology"/>
<dbReference type="GO" id="GO:0005886">
    <property type="term" value="C:plasma membrane"/>
    <property type="evidence" value="ECO:0007669"/>
    <property type="project" value="UniProtKB-SubCell"/>
</dbReference>
<comment type="similarity">
    <text evidence="2 8">Belongs to the 4-toluene sulfonate uptake permease (TSUP) (TC 2.A.102) family.</text>
</comment>
<dbReference type="PANTHER" id="PTHR30269:SF37">
    <property type="entry name" value="MEMBRANE TRANSPORTER PROTEIN"/>
    <property type="match status" value="1"/>
</dbReference>
<evidence type="ECO:0000256" key="5">
    <source>
        <dbReference type="ARBA" id="ARBA00022692"/>
    </source>
</evidence>
<gene>
    <name evidence="9" type="ORF">UX78_C0027G0011</name>
</gene>
<feature type="transmembrane region" description="Helical" evidence="8">
    <location>
        <begin position="120"/>
        <end position="141"/>
    </location>
</feature>
<evidence type="ECO:0000256" key="3">
    <source>
        <dbReference type="ARBA" id="ARBA00022448"/>
    </source>
</evidence>
<evidence type="ECO:0000256" key="8">
    <source>
        <dbReference type="RuleBase" id="RU363041"/>
    </source>
</evidence>